<accession>A0ABQ4ZLR2</accession>
<protein>
    <submittedName>
        <fullName evidence="1">Uncharacterized protein</fullName>
    </submittedName>
</protein>
<reference evidence="1" key="1">
    <citation type="journal article" date="2022" name="Int. J. Mol. Sci.">
        <title>Draft Genome of Tanacetum Coccineum: Genomic Comparison of Closely Related Tanacetum-Family Plants.</title>
        <authorList>
            <person name="Yamashiro T."/>
            <person name="Shiraishi A."/>
            <person name="Nakayama K."/>
            <person name="Satake H."/>
        </authorList>
    </citation>
    <scope>NUCLEOTIDE SEQUENCE</scope>
</reference>
<reference evidence="1" key="2">
    <citation type="submission" date="2022-01" db="EMBL/GenBank/DDBJ databases">
        <authorList>
            <person name="Yamashiro T."/>
            <person name="Shiraishi A."/>
            <person name="Satake H."/>
            <person name="Nakayama K."/>
        </authorList>
    </citation>
    <scope>NUCLEOTIDE SEQUENCE</scope>
</reference>
<organism evidence="1 2">
    <name type="scientific">Tanacetum coccineum</name>
    <dbReference type="NCBI Taxonomy" id="301880"/>
    <lineage>
        <taxon>Eukaryota</taxon>
        <taxon>Viridiplantae</taxon>
        <taxon>Streptophyta</taxon>
        <taxon>Embryophyta</taxon>
        <taxon>Tracheophyta</taxon>
        <taxon>Spermatophyta</taxon>
        <taxon>Magnoliopsida</taxon>
        <taxon>eudicotyledons</taxon>
        <taxon>Gunneridae</taxon>
        <taxon>Pentapetalae</taxon>
        <taxon>asterids</taxon>
        <taxon>campanulids</taxon>
        <taxon>Asterales</taxon>
        <taxon>Asteraceae</taxon>
        <taxon>Asteroideae</taxon>
        <taxon>Anthemideae</taxon>
        <taxon>Anthemidinae</taxon>
        <taxon>Tanacetum</taxon>
    </lineage>
</organism>
<comment type="caution">
    <text evidence="1">The sequence shown here is derived from an EMBL/GenBank/DDBJ whole genome shotgun (WGS) entry which is preliminary data.</text>
</comment>
<gene>
    <name evidence="1" type="ORF">Tco_0772877</name>
</gene>
<dbReference type="Proteomes" id="UP001151760">
    <property type="component" value="Unassembled WGS sequence"/>
</dbReference>
<keyword evidence="2" id="KW-1185">Reference proteome</keyword>
<dbReference type="EMBL" id="BQNB010011412">
    <property type="protein sequence ID" value="GJS90241.1"/>
    <property type="molecule type" value="Genomic_DNA"/>
</dbReference>
<sequence length="259" mass="29360">MTCFMEMIDEELHLKKPNSHVDPVSDVETNHPLDDVAHVIEQFEHENKGNVNIPSMTTDDPWLNKLVGNGTFIRQTDNPNPNLQGRFLLEVEDPDDEQVGSKFKAKQDVSYPSFNPEHLEMSANHCILPRRVVKLLEVLQNSAIIIHFPSALLRAALYFVAGLQWCLKATRGLAWHLGIVFVAVASQFLTLCMASESDAWLGTTSRHRVCSHHVSGHHRIMFAAFASQVMRYQVGEKKVVGDEIQKEVDGRLKMREYSM</sequence>
<evidence type="ECO:0000313" key="2">
    <source>
        <dbReference type="Proteomes" id="UP001151760"/>
    </source>
</evidence>
<proteinExistence type="predicted"/>
<name>A0ABQ4ZLR2_9ASTR</name>
<evidence type="ECO:0000313" key="1">
    <source>
        <dbReference type="EMBL" id="GJS90241.1"/>
    </source>
</evidence>